<evidence type="ECO:0000256" key="1">
    <source>
        <dbReference type="SAM" id="Coils"/>
    </source>
</evidence>
<evidence type="ECO:0000256" key="2">
    <source>
        <dbReference type="SAM" id="MobiDB-lite"/>
    </source>
</evidence>
<accession>A0AAD4IZY1</accession>
<evidence type="ECO:0000313" key="4">
    <source>
        <dbReference type="EMBL" id="KAH6824668.1"/>
    </source>
</evidence>
<dbReference type="InterPro" id="IPR045288">
    <property type="entry name" value="At1g75140-like"/>
</dbReference>
<keyword evidence="3" id="KW-1133">Transmembrane helix</keyword>
<dbReference type="PANTHER" id="PTHR35464:SF1">
    <property type="entry name" value="OS06G0115200 PROTEIN"/>
    <property type="match status" value="1"/>
</dbReference>
<reference evidence="4 5" key="1">
    <citation type="journal article" date="2021" name="Nat. Commun.">
        <title>Incipient diploidization of the medicinal plant Perilla within 10,000 years.</title>
        <authorList>
            <person name="Zhang Y."/>
            <person name="Shen Q."/>
            <person name="Leng L."/>
            <person name="Zhang D."/>
            <person name="Chen S."/>
            <person name="Shi Y."/>
            <person name="Ning Z."/>
            <person name="Chen S."/>
        </authorList>
    </citation>
    <scope>NUCLEOTIDE SEQUENCE [LARGE SCALE GENOMIC DNA]</scope>
    <source>
        <strain evidence="5">cv. PC099</strain>
    </source>
</reference>
<feature type="region of interest" description="Disordered" evidence="2">
    <location>
        <begin position="562"/>
        <end position="713"/>
    </location>
</feature>
<proteinExistence type="predicted"/>
<keyword evidence="5" id="KW-1185">Reference proteome</keyword>
<comment type="caution">
    <text evidence="4">The sequence shown here is derived from an EMBL/GenBank/DDBJ whole genome shotgun (WGS) entry which is preliminary data.</text>
</comment>
<feature type="compositionally biased region" description="Polar residues" evidence="2">
    <location>
        <begin position="573"/>
        <end position="584"/>
    </location>
</feature>
<organism evidence="4 5">
    <name type="scientific">Perilla frutescens var. hirtella</name>
    <name type="common">Perilla citriodora</name>
    <name type="synonym">Perilla setoyensis</name>
    <dbReference type="NCBI Taxonomy" id="608512"/>
    <lineage>
        <taxon>Eukaryota</taxon>
        <taxon>Viridiplantae</taxon>
        <taxon>Streptophyta</taxon>
        <taxon>Embryophyta</taxon>
        <taxon>Tracheophyta</taxon>
        <taxon>Spermatophyta</taxon>
        <taxon>Magnoliopsida</taxon>
        <taxon>eudicotyledons</taxon>
        <taxon>Gunneridae</taxon>
        <taxon>Pentapetalae</taxon>
        <taxon>asterids</taxon>
        <taxon>lamiids</taxon>
        <taxon>Lamiales</taxon>
        <taxon>Lamiaceae</taxon>
        <taxon>Nepetoideae</taxon>
        <taxon>Elsholtzieae</taxon>
        <taxon>Perilla</taxon>
    </lineage>
</organism>
<keyword evidence="3" id="KW-0472">Membrane</keyword>
<protein>
    <submittedName>
        <fullName evidence="4">Uncharacterized protein</fullName>
    </submittedName>
</protein>
<dbReference type="Proteomes" id="UP001190926">
    <property type="component" value="Unassembled WGS sequence"/>
</dbReference>
<keyword evidence="3" id="KW-0812">Transmembrane</keyword>
<dbReference type="InterPro" id="IPR036322">
    <property type="entry name" value="WD40_repeat_dom_sf"/>
</dbReference>
<evidence type="ECO:0000256" key="3">
    <source>
        <dbReference type="SAM" id="Phobius"/>
    </source>
</evidence>
<sequence length="713" mass="79766">MAVSRRKGKLIFVLTVSLLVADLYYFPRFCCVVLASESDLSENSNPLIETDSKNDIPFKEKDNPFKENTVDYDLVRRQQLQLEKFQELVQNLTQLVARLESRFSDDPGKEKMPPLSLYDDEMSGFEKIKEDDRLSGKGEVRGGGGGTKSGPMLVTKYNTFWAEKFQFVSAVKLKSSPTCVNVLPNKDYEGLSKYFAVGDDKGKLYLFLRNGDVALEFETLSELEEPSPITAIVSYLSVFKNETMVVTGHGNGTIVMHRVWETLTGDEWSSLHVERVGKFDIPESGGLQINMLEVHHVGRKRYILATDDGGKIIVFTEYGRVYGTATPSRRPIAFLKQRLLFLTETGAGSLDLRTMRLKETECEGLNSSVAKSYVFDAMDRSKAYGLTLEGDLIQTLLLGDVINFKCRVRSKRRLDMDEPVAIQAIKGYLLIANTEKVFVYNVSSQHYVRAGGLRLLFSAGLDEIIAPFLNQQLGDVNIEKRMGLPLITSDYEKLVIISLGNGYVAMYRSNLPVFKNEFNSILWTSPVLFFILFLFGAWQFFANKKEALTSWGPDDPFTSASVTSGAPLGSATGDRSFTDSSRNSEIMELRGSGLRGSSRYVSPPRYPGGTPNPYRPGSDTESRPAPNHYRPSPDTDSRPAPNHYRPNPDTDSRPAPNHYRPTPDTDSRSSPVDSRFRTSELKYRGPNVDAPGQGVPKRRDNLFVNSQVVDDSN</sequence>
<feature type="transmembrane region" description="Helical" evidence="3">
    <location>
        <begin position="521"/>
        <end position="541"/>
    </location>
</feature>
<evidence type="ECO:0000313" key="5">
    <source>
        <dbReference type="Proteomes" id="UP001190926"/>
    </source>
</evidence>
<dbReference type="PANTHER" id="PTHR35464">
    <property type="entry name" value="OS06G0115200 PROTEIN"/>
    <property type="match status" value="1"/>
</dbReference>
<dbReference type="AlphaFoldDB" id="A0AAD4IZY1"/>
<gene>
    <name evidence="4" type="ORF">C2S53_001897</name>
</gene>
<dbReference type="EMBL" id="SDAM02000322">
    <property type="protein sequence ID" value="KAH6824668.1"/>
    <property type="molecule type" value="Genomic_DNA"/>
</dbReference>
<feature type="compositionally biased region" description="Polar residues" evidence="2">
    <location>
        <begin position="703"/>
        <end position="713"/>
    </location>
</feature>
<feature type="coiled-coil region" evidence="1">
    <location>
        <begin position="75"/>
        <end position="102"/>
    </location>
</feature>
<keyword evidence="1" id="KW-0175">Coiled coil</keyword>
<name>A0AAD4IZY1_PERFH</name>
<feature type="compositionally biased region" description="Basic and acidic residues" evidence="2">
    <location>
        <begin position="674"/>
        <end position="683"/>
    </location>
</feature>
<dbReference type="SUPFAM" id="SSF50978">
    <property type="entry name" value="WD40 repeat-like"/>
    <property type="match status" value="1"/>
</dbReference>